<dbReference type="PANTHER" id="PTHR10357:SF210">
    <property type="entry name" value="MALTODEXTRIN GLUCOSIDASE"/>
    <property type="match status" value="1"/>
</dbReference>
<protein>
    <submittedName>
        <fullName evidence="4">Alpha-glycosidase</fullName>
    </submittedName>
</protein>
<sequence length="587" mass="67723">MLVEAIYHRSADSYCYAYDENTVHIRLRAKKDDLHAVRALHGDKYDWANTVRETHMHKIATDELFDYWQAELTPPHFRLRYAFELVSGKVKLWYTEQGFSEQKPQDPLTFFDYPFIWPTEVLQPPDWVKKAVFYQIFPERFANGDKTNDPAQVRPWEQDDPGPYDYYGGDLQGVLDRIDYLHSLGVGAVYFTPLFEANTNHKYDTADYYKVDPHFGDAALLKTLVQDFHARGIRVILDAVFNHSGGGFAPFRDVLEKGRESVYWNWFHMKDNPAGDGAAPSYHCFAFESHMPKLNTANPEVRAYLLDVARYWVKECDIDGWRLDVANEVDHEFWRHFRRELKSLKPDFYILGEIWHDAMPWLRGDQFDAVMNYPATEAVLQFFAKDDIDAETFSFRINRLLAGYPQQVNEAAFNIVGSHDTPRLLTTAHDERKVRQAVLFQFILPGAPCIYYGDEVGMTGGADPDCRKPMVWDPQKQNGELLGFYRELIALRKAHPALQEGSFEIVYARNRQLAVRRKHANEHVYVCFNHSDAEKRLTFAIETQTPPVPIWGKGTARMDDAAMTVSLPPFGWLVLAAPGAIDKTDVV</sequence>
<dbReference type="Gene3D" id="2.60.40.1180">
    <property type="entry name" value="Golgi alpha-mannosidase II"/>
    <property type="match status" value="1"/>
</dbReference>
<dbReference type="EMBL" id="QMFB01000011">
    <property type="protein sequence ID" value="RAV19658.1"/>
    <property type="molecule type" value="Genomic_DNA"/>
</dbReference>
<dbReference type="SMART" id="SM00642">
    <property type="entry name" value="Aamy"/>
    <property type="match status" value="1"/>
</dbReference>
<evidence type="ECO:0000259" key="3">
    <source>
        <dbReference type="SMART" id="SM00642"/>
    </source>
</evidence>
<dbReference type="Gene3D" id="3.20.20.80">
    <property type="entry name" value="Glycosidases"/>
    <property type="match status" value="1"/>
</dbReference>
<evidence type="ECO:0000313" key="4">
    <source>
        <dbReference type="EMBL" id="RAV19658.1"/>
    </source>
</evidence>
<dbReference type="InterPro" id="IPR006047">
    <property type="entry name" value="GH13_cat_dom"/>
</dbReference>
<evidence type="ECO:0000256" key="1">
    <source>
        <dbReference type="ARBA" id="ARBA00022801"/>
    </source>
</evidence>
<dbReference type="CDD" id="cd02857">
    <property type="entry name" value="E_set_CDase_PDE_N"/>
    <property type="match status" value="1"/>
</dbReference>
<dbReference type="Proteomes" id="UP000250369">
    <property type="component" value="Unassembled WGS sequence"/>
</dbReference>
<dbReference type="Gene3D" id="3.90.400.10">
    <property type="entry name" value="Oligo-1,6-glucosidase, Domain 2"/>
    <property type="match status" value="1"/>
</dbReference>
<feature type="domain" description="Glycosyl hydrolase family 13 catalytic" evidence="3">
    <location>
        <begin position="135"/>
        <end position="492"/>
    </location>
</feature>
<dbReference type="CDD" id="cd11338">
    <property type="entry name" value="AmyAc_CMD"/>
    <property type="match status" value="1"/>
</dbReference>
<proteinExistence type="predicted"/>
<dbReference type="GO" id="GO:0005975">
    <property type="term" value="P:carbohydrate metabolic process"/>
    <property type="evidence" value="ECO:0007669"/>
    <property type="project" value="InterPro"/>
</dbReference>
<comment type="caution">
    <text evidence="4">The sequence shown here is derived from an EMBL/GenBank/DDBJ whole genome shotgun (WGS) entry which is preliminary data.</text>
</comment>
<dbReference type="GO" id="GO:0004553">
    <property type="term" value="F:hydrolase activity, hydrolyzing O-glycosyl compounds"/>
    <property type="evidence" value="ECO:0007669"/>
    <property type="project" value="InterPro"/>
</dbReference>
<dbReference type="OrthoDB" id="9805159at2"/>
<dbReference type="InterPro" id="IPR045857">
    <property type="entry name" value="O16G_dom_2"/>
</dbReference>
<gene>
    <name evidence="4" type="ORF">DQG23_19555</name>
</gene>
<dbReference type="AlphaFoldDB" id="A0A329MJC1"/>
<name>A0A329MJC1_9BACL</name>
<dbReference type="InterPro" id="IPR017853">
    <property type="entry name" value="GH"/>
</dbReference>
<keyword evidence="2 4" id="KW-0326">Glycosidase</keyword>
<reference evidence="4 5" key="1">
    <citation type="journal article" date="2009" name="Int. J. Syst. Evol. Microbiol.">
        <title>Paenibacillus contaminans sp. nov., isolated from a contaminated laboratory plate.</title>
        <authorList>
            <person name="Chou J.H."/>
            <person name="Lee J.H."/>
            <person name="Lin M.C."/>
            <person name="Chang P.S."/>
            <person name="Arun A.B."/>
            <person name="Young C.C."/>
            <person name="Chen W.M."/>
        </authorList>
    </citation>
    <scope>NUCLEOTIDE SEQUENCE [LARGE SCALE GENOMIC DNA]</scope>
    <source>
        <strain evidence="4 5">CKOBP-6</strain>
    </source>
</reference>
<keyword evidence="5" id="KW-1185">Reference proteome</keyword>
<dbReference type="Gene3D" id="2.60.40.10">
    <property type="entry name" value="Immunoglobulins"/>
    <property type="match status" value="1"/>
</dbReference>
<accession>A0A329MJC1</accession>
<dbReference type="InterPro" id="IPR013783">
    <property type="entry name" value="Ig-like_fold"/>
</dbReference>
<organism evidence="4 5">
    <name type="scientific">Paenibacillus contaminans</name>
    <dbReference type="NCBI Taxonomy" id="450362"/>
    <lineage>
        <taxon>Bacteria</taxon>
        <taxon>Bacillati</taxon>
        <taxon>Bacillota</taxon>
        <taxon>Bacilli</taxon>
        <taxon>Bacillales</taxon>
        <taxon>Paenibacillaceae</taxon>
        <taxon>Paenibacillus</taxon>
    </lineage>
</organism>
<dbReference type="RefSeq" id="WP_113032563.1">
    <property type="nucleotide sequence ID" value="NZ_QMFB01000011.1"/>
</dbReference>
<keyword evidence="1" id="KW-0378">Hydrolase</keyword>
<dbReference type="PANTHER" id="PTHR10357">
    <property type="entry name" value="ALPHA-AMYLASE FAMILY MEMBER"/>
    <property type="match status" value="1"/>
</dbReference>
<dbReference type="InterPro" id="IPR013780">
    <property type="entry name" value="Glyco_hydro_b"/>
</dbReference>
<dbReference type="InterPro" id="IPR004185">
    <property type="entry name" value="Glyco_hydro_13_lg-like_dom"/>
</dbReference>
<dbReference type="SUPFAM" id="SSF51445">
    <property type="entry name" value="(Trans)glycosidases"/>
    <property type="match status" value="1"/>
</dbReference>
<dbReference type="SUPFAM" id="SSF51011">
    <property type="entry name" value="Glycosyl hydrolase domain"/>
    <property type="match status" value="1"/>
</dbReference>
<dbReference type="Pfam" id="PF02903">
    <property type="entry name" value="Alpha-amylase_N"/>
    <property type="match status" value="1"/>
</dbReference>
<dbReference type="Pfam" id="PF00128">
    <property type="entry name" value="Alpha-amylase"/>
    <property type="match status" value="1"/>
</dbReference>
<evidence type="ECO:0000256" key="2">
    <source>
        <dbReference type="ARBA" id="ARBA00023295"/>
    </source>
</evidence>
<evidence type="ECO:0000313" key="5">
    <source>
        <dbReference type="Proteomes" id="UP000250369"/>
    </source>
</evidence>